<name>A0ABU6D4T9_9BACL</name>
<sequence length="123" mass="13450">MQPIHPITEKACKSLYGKPVLLYLNDGSQIFGVLSRLEKNTLILNEEARPTLNSTTSKKKRKTTAKAKSVQSKKENSAPNSPEPQLEQLNFFGMPLFGGPVPGPNGPEAIDIPIDRVAAMFSE</sequence>
<protein>
    <recommendedName>
        <fullName evidence="4">LSM domain-containing protein</fullName>
    </recommendedName>
</protein>
<reference evidence="2 3" key="1">
    <citation type="submission" date="2023-03" db="EMBL/GenBank/DDBJ databases">
        <title>Bacillus Genome Sequencing.</title>
        <authorList>
            <person name="Dunlap C."/>
        </authorList>
    </citation>
    <scope>NUCLEOTIDE SEQUENCE [LARGE SCALE GENOMIC DNA]</scope>
    <source>
        <strain evidence="2 3">NRS-1351</strain>
    </source>
</reference>
<dbReference type="RefSeq" id="WP_127453157.1">
    <property type="nucleotide sequence ID" value="NZ_JAROBY010000002.1"/>
</dbReference>
<dbReference type="Proteomes" id="UP001355653">
    <property type="component" value="Unassembled WGS sequence"/>
</dbReference>
<feature type="region of interest" description="Disordered" evidence="1">
    <location>
        <begin position="45"/>
        <end position="86"/>
    </location>
</feature>
<accession>A0ABU6D4T9</accession>
<proteinExistence type="predicted"/>
<organism evidence="2 3">
    <name type="scientific">Paenibacillus chondroitinus</name>
    <dbReference type="NCBI Taxonomy" id="59842"/>
    <lineage>
        <taxon>Bacteria</taxon>
        <taxon>Bacillati</taxon>
        <taxon>Bacillota</taxon>
        <taxon>Bacilli</taxon>
        <taxon>Bacillales</taxon>
        <taxon>Paenibacillaceae</taxon>
        <taxon>Paenibacillus</taxon>
    </lineage>
</organism>
<dbReference type="EMBL" id="JAROBY010000002">
    <property type="protein sequence ID" value="MEB4792466.1"/>
    <property type="molecule type" value="Genomic_DNA"/>
</dbReference>
<comment type="caution">
    <text evidence="2">The sequence shown here is derived from an EMBL/GenBank/DDBJ whole genome shotgun (WGS) entry which is preliminary data.</text>
</comment>
<gene>
    <name evidence="2" type="ORF">P5G65_01025</name>
</gene>
<evidence type="ECO:0000313" key="3">
    <source>
        <dbReference type="Proteomes" id="UP001355653"/>
    </source>
</evidence>
<keyword evidence="3" id="KW-1185">Reference proteome</keyword>
<evidence type="ECO:0000313" key="2">
    <source>
        <dbReference type="EMBL" id="MEB4792466.1"/>
    </source>
</evidence>
<evidence type="ECO:0008006" key="4">
    <source>
        <dbReference type="Google" id="ProtNLM"/>
    </source>
</evidence>
<evidence type="ECO:0000256" key="1">
    <source>
        <dbReference type="SAM" id="MobiDB-lite"/>
    </source>
</evidence>